<evidence type="ECO:0000313" key="4">
    <source>
        <dbReference type="Proteomes" id="UP001176961"/>
    </source>
</evidence>
<keyword evidence="2" id="KW-0812">Transmembrane</keyword>
<evidence type="ECO:0000256" key="1">
    <source>
        <dbReference type="SAM" id="MobiDB-lite"/>
    </source>
</evidence>
<dbReference type="EMBL" id="CATQJL010000326">
    <property type="protein sequence ID" value="CAJ0609560.1"/>
    <property type="molecule type" value="Genomic_DNA"/>
</dbReference>
<name>A0AA36MGT3_CYLNA</name>
<sequence length="264" mass="30335">MANMHASLDICIKTLSEKEHHVFRRALWSHPDKETDKLASWLLSRLLYKSLDEGEGNEVSSPQVIDLPPISTYLPEEHNIERPELRSLLHNSQAMGSLEKLISESYKFIRMADDLHDVATYLADMRLCFILVTATGYLLLFVYLIMLCIRRNRRAQPRRRNWDYQLENQREFNNAGPQTTEDLVGVRSDGNASYMGRNHHGRGLTNTAPSFMRHGHINHQQTTRLMADQDGSVVKHQIPHITTEPPTEENKAKVPQLVKDSIES</sequence>
<dbReference type="Proteomes" id="UP001176961">
    <property type="component" value="Unassembled WGS sequence"/>
</dbReference>
<feature type="region of interest" description="Disordered" evidence="1">
    <location>
        <begin position="240"/>
        <end position="264"/>
    </location>
</feature>
<evidence type="ECO:0000256" key="2">
    <source>
        <dbReference type="SAM" id="Phobius"/>
    </source>
</evidence>
<keyword evidence="2" id="KW-0472">Membrane</keyword>
<gene>
    <name evidence="3" type="ORF">CYNAS_LOCUS21543</name>
</gene>
<keyword evidence="2" id="KW-1133">Transmembrane helix</keyword>
<feature type="transmembrane region" description="Helical" evidence="2">
    <location>
        <begin position="129"/>
        <end position="149"/>
    </location>
</feature>
<evidence type="ECO:0000313" key="3">
    <source>
        <dbReference type="EMBL" id="CAJ0609560.1"/>
    </source>
</evidence>
<protein>
    <submittedName>
        <fullName evidence="3">Uncharacterized protein</fullName>
    </submittedName>
</protein>
<keyword evidence="4" id="KW-1185">Reference proteome</keyword>
<organism evidence="3 4">
    <name type="scientific">Cylicocyclus nassatus</name>
    <name type="common">Nematode worm</name>
    <dbReference type="NCBI Taxonomy" id="53992"/>
    <lineage>
        <taxon>Eukaryota</taxon>
        <taxon>Metazoa</taxon>
        <taxon>Ecdysozoa</taxon>
        <taxon>Nematoda</taxon>
        <taxon>Chromadorea</taxon>
        <taxon>Rhabditida</taxon>
        <taxon>Rhabditina</taxon>
        <taxon>Rhabditomorpha</taxon>
        <taxon>Strongyloidea</taxon>
        <taxon>Strongylidae</taxon>
        <taxon>Cylicocyclus</taxon>
    </lineage>
</organism>
<accession>A0AA36MGT3</accession>
<proteinExistence type="predicted"/>
<dbReference type="AlphaFoldDB" id="A0AA36MGT3"/>
<reference evidence="3" key="1">
    <citation type="submission" date="2023-07" db="EMBL/GenBank/DDBJ databases">
        <authorList>
            <consortium name="CYATHOMIX"/>
        </authorList>
    </citation>
    <scope>NUCLEOTIDE SEQUENCE</scope>
    <source>
        <strain evidence="3">N/A</strain>
    </source>
</reference>
<comment type="caution">
    <text evidence="3">The sequence shown here is derived from an EMBL/GenBank/DDBJ whole genome shotgun (WGS) entry which is preliminary data.</text>
</comment>